<sequence length="237" mass="26166">MNYYNNDYDRGYTEATMSAADYMARTYRWMAGGLAVTFAVALLTAATPLFYLVNSLYLLLTIAELGLVFFLSARIQQMSVGTARGVFLAYSALNGMVLSYYFLLFSVGTLVMAFLSTAVYFGLMAFYGHTTNRDLTSWGPKLMMGLIAMMVTGLVGSLFGFGIGSVLLYCGIGLVVFMLLTAYDTQKLHQMYAYYSMDSALAEKASVYGALTLYLDFINIFLFVLRLLGMGGRSNND</sequence>
<dbReference type="AlphaFoldDB" id="A0A9D1TWB0"/>
<evidence type="ECO:0000313" key="8">
    <source>
        <dbReference type="Proteomes" id="UP000823933"/>
    </source>
</evidence>
<evidence type="ECO:0000256" key="3">
    <source>
        <dbReference type="ARBA" id="ARBA00022692"/>
    </source>
</evidence>
<protein>
    <submittedName>
        <fullName evidence="7">Bax inhibitor-1/YccA family protein</fullName>
    </submittedName>
</protein>
<feature type="transmembrane region" description="Helical" evidence="6">
    <location>
        <begin position="166"/>
        <end position="184"/>
    </location>
</feature>
<evidence type="ECO:0000256" key="1">
    <source>
        <dbReference type="ARBA" id="ARBA00004141"/>
    </source>
</evidence>
<proteinExistence type="inferred from homology"/>
<keyword evidence="5 6" id="KW-0472">Membrane</keyword>
<evidence type="ECO:0000313" key="7">
    <source>
        <dbReference type="EMBL" id="HIW09121.1"/>
    </source>
</evidence>
<dbReference type="GO" id="GO:0005886">
    <property type="term" value="C:plasma membrane"/>
    <property type="evidence" value="ECO:0007669"/>
    <property type="project" value="TreeGrafter"/>
</dbReference>
<reference evidence="7" key="1">
    <citation type="journal article" date="2021" name="PeerJ">
        <title>Extensive microbial diversity within the chicken gut microbiome revealed by metagenomics and culture.</title>
        <authorList>
            <person name="Gilroy R."/>
            <person name="Ravi A."/>
            <person name="Getino M."/>
            <person name="Pursley I."/>
            <person name="Horton D.L."/>
            <person name="Alikhan N.F."/>
            <person name="Baker D."/>
            <person name="Gharbi K."/>
            <person name="Hall N."/>
            <person name="Watson M."/>
            <person name="Adriaenssens E.M."/>
            <person name="Foster-Nyarko E."/>
            <person name="Jarju S."/>
            <person name="Secka A."/>
            <person name="Antonio M."/>
            <person name="Oren A."/>
            <person name="Chaudhuri R.R."/>
            <person name="La Ragione R."/>
            <person name="Hildebrand F."/>
            <person name="Pallen M.J."/>
        </authorList>
    </citation>
    <scope>NUCLEOTIDE SEQUENCE</scope>
    <source>
        <strain evidence="7">ChiHcolR34-3080</strain>
    </source>
</reference>
<feature type="transmembrane region" description="Helical" evidence="6">
    <location>
        <begin position="27"/>
        <end position="50"/>
    </location>
</feature>
<evidence type="ECO:0000256" key="5">
    <source>
        <dbReference type="ARBA" id="ARBA00023136"/>
    </source>
</evidence>
<dbReference type="Proteomes" id="UP000823933">
    <property type="component" value="Unassembled WGS sequence"/>
</dbReference>
<dbReference type="CDD" id="cd10432">
    <property type="entry name" value="BI-1-like_bacterial"/>
    <property type="match status" value="1"/>
</dbReference>
<feature type="transmembrane region" description="Helical" evidence="6">
    <location>
        <begin position="142"/>
        <end position="160"/>
    </location>
</feature>
<keyword evidence="3 6" id="KW-0812">Transmembrane</keyword>
<comment type="similarity">
    <text evidence="2 6">Belongs to the BI1 family.</text>
</comment>
<dbReference type="InterPro" id="IPR006214">
    <property type="entry name" value="Bax_inhibitor_1-related"/>
</dbReference>
<dbReference type="EMBL" id="DXHQ01000079">
    <property type="protein sequence ID" value="HIW09121.1"/>
    <property type="molecule type" value="Genomic_DNA"/>
</dbReference>
<accession>A0A9D1TWB0</accession>
<reference evidence="7" key="2">
    <citation type="submission" date="2021-04" db="EMBL/GenBank/DDBJ databases">
        <authorList>
            <person name="Gilroy R."/>
        </authorList>
    </citation>
    <scope>NUCLEOTIDE SEQUENCE</scope>
    <source>
        <strain evidence="7">ChiHcolR34-3080</strain>
    </source>
</reference>
<dbReference type="PANTHER" id="PTHR23291">
    <property type="entry name" value="BAX INHIBITOR-RELATED"/>
    <property type="match status" value="1"/>
</dbReference>
<dbReference type="PANTHER" id="PTHR23291:SF50">
    <property type="entry name" value="PROTEIN LIFEGUARD 4"/>
    <property type="match status" value="1"/>
</dbReference>
<organism evidence="7 8">
    <name type="scientific">Candidatus Faecalibacterium intestinigallinarum</name>
    <dbReference type="NCBI Taxonomy" id="2838581"/>
    <lineage>
        <taxon>Bacteria</taxon>
        <taxon>Bacillati</taxon>
        <taxon>Bacillota</taxon>
        <taxon>Clostridia</taxon>
        <taxon>Eubacteriales</taxon>
        <taxon>Oscillospiraceae</taxon>
        <taxon>Faecalibacterium</taxon>
    </lineage>
</organism>
<gene>
    <name evidence="7" type="ORF">H9890_06960</name>
</gene>
<evidence type="ECO:0000256" key="2">
    <source>
        <dbReference type="ARBA" id="ARBA00010350"/>
    </source>
</evidence>
<comment type="subcellular location">
    <subcellularLocation>
        <location evidence="1">Membrane</location>
        <topology evidence="1">Multi-pass membrane protein</topology>
    </subcellularLocation>
</comment>
<comment type="caution">
    <text evidence="7">The sequence shown here is derived from an EMBL/GenBank/DDBJ whole genome shotgun (WGS) entry which is preliminary data.</text>
</comment>
<dbReference type="Pfam" id="PF01027">
    <property type="entry name" value="Bax1-I"/>
    <property type="match status" value="1"/>
</dbReference>
<feature type="transmembrane region" description="Helical" evidence="6">
    <location>
        <begin position="205"/>
        <end position="228"/>
    </location>
</feature>
<keyword evidence="4 6" id="KW-1133">Transmembrane helix</keyword>
<feature type="transmembrane region" description="Helical" evidence="6">
    <location>
        <begin position="56"/>
        <end position="73"/>
    </location>
</feature>
<evidence type="ECO:0000256" key="4">
    <source>
        <dbReference type="ARBA" id="ARBA00022989"/>
    </source>
</evidence>
<name>A0A9D1TWB0_9FIRM</name>
<feature type="transmembrane region" description="Helical" evidence="6">
    <location>
        <begin position="110"/>
        <end position="130"/>
    </location>
</feature>
<evidence type="ECO:0000256" key="6">
    <source>
        <dbReference type="RuleBase" id="RU004379"/>
    </source>
</evidence>